<gene>
    <name evidence="3" type="ORF">DBRI00130_LOCUS878</name>
</gene>
<feature type="region of interest" description="Disordered" evidence="1">
    <location>
        <begin position="24"/>
        <end position="70"/>
    </location>
</feature>
<keyword evidence="2" id="KW-0812">Transmembrane</keyword>
<name>A0A7S4QCP5_9STRA</name>
<sequence>MPAVINPLDRRSLLVRGTSDSSLQTLSITMGDDNSSDEENGGAISDSSEKSKSSDVSGLSVTSSPNSNKDKVTKGIAVIDTAKVEETPLRSVGGFLGGFLNRRNSLNTTASADTFRIGGGKKQAATSPEKQNDDDVNKSAHSFGSSVVSNSDTSNASGGRRRQSNNLIPFHLRGSDANDSSSGNLRHVESTDDLLRPYLNAYNPNPSNSNSIVRRFSFSSRSSSHVGVDEKKPSLDDSGGDSLKMKRHKICNANNGPAIFVMCFAVVAVVGMILKDGPDIYSSSNVFHYASDADNSAALPENDSNSDSNVGSMFKYLLSISDNFHSTSDAAPSEDKPLDQLATDTMEECIMNGKFETDPDPTSYWYNVQSDMSVTDTYSSEEGSHSLLASERTNPRLGGVWQNIQSDCLVANAWYEVRANVLLRDSHTKETVDCDPTIPWYSNEQSCPSVAVYHNDHAYDVAYTVGPLSSSSSTGWHEIYGVFRPTQEMLQDKVQVLVAHAPTDMDIVVNSISIHPATSATIGIPGTKCESNLVMNGDAEIGDYRFWFIRGNGGDSGTIQLHRNAGKGLYSFKHTGYRSERWRGMLQMLDATCLTSDITYVITASFRYYETSMRQNGEEQEVPTSCDKFNPLLEGSCPVFELQFFSPNDPEKRGLVFNTGPLMNEDAEEMKVGEWNNIRHTVVITPDMADMTDAWIYVTSVDAGRIYELDDVQMIPAAYYDE</sequence>
<organism evidence="3">
    <name type="scientific">Ditylum brightwellii</name>
    <dbReference type="NCBI Taxonomy" id="49249"/>
    <lineage>
        <taxon>Eukaryota</taxon>
        <taxon>Sar</taxon>
        <taxon>Stramenopiles</taxon>
        <taxon>Ochrophyta</taxon>
        <taxon>Bacillariophyta</taxon>
        <taxon>Mediophyceae</taxon>
        <taxon>Lithodesmiophycidae</taxon>
        <taxon>Lithodesmiales</taxon>
        <taxon>Lithodesmiaceae</taxon>
        <taxon>Ditylum</taxon>
    </lineage>
</organism>
<dbReference type="Gene3D" id="2.60.120.260">
    <property type="entry name" value="Galactose-binding domain-like"/>
    <property type="match status" value="2"/>
</dbReference>
<proteinExistence type="predicted"/>
<feature type="region of interest" description="Disordered" evidence="1">
    <location>
        <begin position="111"/>
        <end position="187"/>
    </location>
</feature>
<accession>A0A7S4QCP5</accession>
<dbReference type="SUPFAM" id="SSF49785">
    <property type="entry name" value="Galactose-binding domain-like"/>
    <property type="match status" value="1"/>
</dbReference>
<keyword evidence="2" id="KW-0472">Membrane</keyword>
<dbReference type="InterPro" id="IPR008979">
    <property type="entry name" value="Galactose-bd-like_sf"/>
</dbReference>
<feature type="compositionally biased region" description="Polar residues" evidence="1">
    <location>
        <begin position="139"/>
        <end position="157"/>
    </location>
</feature>
<evidence type="ECO:0000313" key="3">
    <source>
        <dbReference type="EMBL" id="CAE4579562.1"/>
    </source>
</evidence>
<feature type="transmembrane region" description="Helical" evidence="2">
    <location>
        <begin position="253"/>
        <end position="274"/>
    </location>
</feature>
<keyword evidence="2" id="KW-1133">Transmembrane helix</keyword>
<dbReference type="EMBL" id="HBNS01001102">
    <property type="protein sequence ID" value="CAE4579562.1"/>
    <property type="molecule type" value="Transcribed_RNA"/>
</dbReference>
<protein>
    <submittedName>
        <fullName evidence="3">Uncharacterized protein</fullName>
    </submittedName>
</protein>
<evidence type="ECO:0000256" key="1">
    <source>
        <dbReference type="SAM" id="MobiDB-lite"/>
    </source>
</evidence>
<reference evidence="3" key="1">
    <citation type="submission" date="2021-01" db="EMBL/GenBank/DDBJ databases">
        <authorList>
            <person name="Corre E."/>
            <person name="Pelletier E."/>
            <person name="Niang G."/>
            <person name="Scheremetjew M."/>
            <person name="Finn R."/>
            <person name="Kale V."/>
            <person name="Holt S."/>
            <person name="Cochrane G."/>
            <person name="Meng A."/>
            <person name="Brown T."/>
            <person name="Cohen L."/>
        </authorList>
    </citation>
    <scope>NUCLEOTIDE SEQUENCE</scope>
    <source>
        <strain evidence="3">GSO104</strain>
    </source>
</reference>
<evidence type="ECO:0000256" key="2">
    <source>
        <dbReference type="SAM" id="Phobius"/>
    </source>
</evidence>
<dbReference type="AlphaFoldDB" id="A0A7S4QCP5"/>
<feature type="compositionally biased region" description="Low complexity" evidence="1">
    <location>
        <begin position="54"/>
        <end position="64"/>
    </location>
</feature>